<gene>
    <name evidence="2" type="ORF">LSALG_LOCUS41361</name>
</gene>
<proteinExistence type="predicted"/>
<name>A0AA36A328_LACSI</name>
<keyword evidence="3" id="KW-1185">Reference proteome</keyword>
<evidence type="ECO:0000313" key="3">
    <source>
        <dbReference type="Proteomes" id="UP001177003"/>
    </source>
</evidence>
<reference evidence="2" key="1">
    <citation type="submission" date="2023-04" db="EMBL/GenBank/DDBJ databases">
        <authorList>
            <person name="Vijverberg K."/>
            <person name="Xiong W."/>
            <person name="Schranz E."/>
        </authorList>
    </citation>
    <scope>NUCLEOTIDE SEQUENCE</scope>
</reference>
<evidence type="ECO:0000256" key="1">
    <source>
        <dbReference type="SAM" id="MobiDB-lite"/>
    </source>
</evidence>
<dbReference type="EMBL" id="OX465085">
    <property type="protein sequence ID" value="CAI9302896.1"/>
    <property type="molecule type" value="Genomic_DNA"/>
</dbReference>
<dbReference type="AlphaFoldDB" id="A0AA36A328"/>
<accession>A0AA36A328</accession>
<dbReference type="Proteomes" id="UP001177003">
    <property type="component" value="Chromosome 9"/>
</dbReference>
<protein>
    <submittedName>
        <fullName evidence="2">Uncharacterized protein</fullName>
    </submittedName>
</protein>
<sequence>MKVGEGNKKVVEGTSKEASEGKMKVVDITSKEASEGKMRVVEGTSKEPTEGKMKDFEGTSKEEGKMIDVDQPINPLKRMKLMSRRGGKIKYVGRKGVVHGSLSQIVAGVDEVVLTCHEKFDQEYFETIKDLQASGYDHGEIAEAFNKLTKERKEMLV</sequence>
<evidence type="ECO:0000313" key="2">
    <source>
        <dbReference type="EMBL" id="CAI9302896.1"/>
    </source>
</evidence>
<organism evidence="2 3">
    <name type="scientific">Lactuca saligna</name>
    <name type="common">Willowleaf lettuce</name>
    <dbReference type="NCBI Taxonomy" id="75948"/>
    <lineage>
        <taxon>Eukaryota</taxon>
        <taxon>Viridiplantae</taxon>
        <taxon>Streptophyta</taxon>
        <taxon>Embryophyta</taxon>
        <taxon>Tracheophyta</taxon>
        <taxon>Spermatophyta</taxon>
        <taxon>Magnoliopsida</taxon>
        <taxon>eudicotyledons</taxon>
        <taxon>Gunneridae</taxon>
        <taxon>Pentapetalae</taxon>
        <taxon>asterids</taxon>
        <taxon>campanulids</taxon>
        <taxon>Asterales</taxon>
        <taxon>Asteraceae</taxon>
        <taxon>Cichorioideae</taxon>
        <taxon>Cichorieae</taxon>
        <taxon>Lactucinae</taxon>
        <taxon>Lactuca</taxon>
    </lineage>
</organism>
<feature type="region of interest" description="Disordered" evidence="1">
    <location>
        <begin position="1"/>
        <end position="65"/>
    </location>
</feature>